<dbReference type="Proteomes" id="UP001151760">
    <property type="component" value="Unassembled WGS sequence"/>
</dbReference>
<feature type="region of interest" description="Disordered" evidence="1">
    <location>
        <begin position="1"/>
        <end position="21"/>
    </location>
</feature>
<dbReference type="Gene3D" id="4.10.60.10">
    <property type="entry name" value="Zinc finger, CCHC-type"/>
    <property type="match status" value="1"/>
</dbReference>
<protein>
    <recommendedName>
        <fullName evidence="4">Gag-pol polyprotein</fullName>
    </recommendedName>
</protein>
<gene>
    <name evidence="2" type="ORF">Tco_0907428</name>
</gene>
<evidence type="ECO:0008006" key="4">
    <source>
        <dbReference type="Google" id="ProtNLM"/>
    </source>
</evidence>
<organism evidence="2 3">
    <name type="scientific">Tanacetum coccineum</name>
    <dbReference type="NCBI Taxonomy" id="301880"/>
    <lineage>
        <taxon>Eukaryota</taxon>
        <taxon>Viridiplantae</taxon>
        <taxon>Streptophyta</taxon>
        <taxon>Embryophyta</taxon>
        <taxon>Tracheophyta</taxon>
        <taxon>Spermatophyta</taxon>
        <taxon>Magnoliopsida</taxon>
        <taxon>eudicotyledons</taxon>
        <taxon>Gunneridae</taxon>
        <taxon>Pentapetalae</taxon>
        <taxon>asterids</taxon>
        <taxon>campanulids</taxon>
        <taxon>Asterales</taxon>
        <taxon>Asteraceae</taxon>
        <taxon>Asteroideae</taxon>
        <taxon>Anthemideae</taxon>
        <taxon>Anthemidinae</taxon>
        <taxon>Tanacetum</taxon>
    </lineage>
</organism>
<accession>A0ABQ5CLG1</accession>
<evidence type="ECO:0000256" key="1">
    <source>
        <dbReference type="SAM" id="MobiDB-lite"/>
    </source>
</evidence>
<keyword evidence="3" id="KW-1185">Reference proteome</keyword>
<proteinExistence type="predicted"/>
<comment type="caution">
    <text evidence="2">The sequence shown here is derived from an EMBL/GenBank/DDBJ whole genome shotgun (WGS) entry which is preliminary data.</text>
</comment>
<dbReference type="EMBL" id="BQNB010014353">
    <property type="protein sequence ID" value="GJT27153.1"/>
    <property type="molecule type" value="Genomic_DNA"/>
</dbReference>
<evidence type="ECO:0000313" key="3">
    <source>
        <dbReference type="Proteomes" id="UP001151760"/>
    </source>
</evidence>
<feature type="compositionally biased region" description="Polar residues" evidence="1">
    <location>
        <begin position="7"/>
        <end position="21"/>
    </location>
</feature>
<reference evidence="2" key="1">
    <citation type="journal article" date="2022" name="Int. J. Mol. Sci.">
        <title>Draft Genome of Tanacetum Coccineum: Genomic Comparison of Closely Related Tanacetum-Family Plants.</title>
        <authorList>
            <person name="Yamashiro T."/>
            <person name="Shiraishi A."/>
            <person name="Nakayama K."/>
            <person name="Satake H."/>
        </authorList>
    </citation>
    <scope>NUCLEOTIDE SEQUENCE</scope>
</reference>
<sequence>MPIALKSNITRGQTSSDSISQDKCDEVEEINLMAKNFRKLLRKGVKKHDKFDICKEKTKGGSPRRERGCYNRGDKNHFIDDCPKSKRNKAFIGGAWSAIEYGNEPQNDATCLMAFDSQKTQEKMDTKTLSYTVNLEIRDHPIDQVIGELDERTLGSHAQDRSNFFAFVSTIEPKNIKEAIKDESWTMAMQEELDQFVCNDVWDLVPYPVPGRSKIPYSLLLPWIEFKS</sequence>
<reference evidence="2" key="2">
    <citation type="submission" date="2022-01" db="EMBL/GenBank/DDBJ databases">
        <authorList>
            <person name="Yamashiro T."/>
            <person name="Shiraishi A."/>
            <person name="Satake H."/>
            <person name="Nakayama K."/>
        </authorList>
    </citation>
    <scope>NUCLEOTIDE SEQUENCE</scope>
</reference>
<evidence type="ECO:0000313" key="2">
    <source>
        <dbReference type="EMBL" id="GJT27153.1"/>
    </source>
</evidence>
<name>A0ABQ5CLG1_9ASTR</name>